<organism evidence="2 3">
    <name type="scientific">Candidatus Daviesbacteria bacterium RIFCSPHIGHO2_01_FULL_36_37</name>
    <dbReference type="NCBI Taxonomy" id="1797758"/>
    <lineage>
        <taxon>Bacteria</taxon>
        <taxon>Candidatus Daviesiibacteriota</taxon>
    </lineage>
</organism>
<dbReference type="AlphaFoldDB" id="A0A1F5IJU9"/>
<name>A0A1F5IJU9_9BACT</name>
<evidence type="ECO:0000313" key="2">
    <source>
        <dbReference type="EMBL" id="OGE16635.1"/>
    </source>
</evidence>
<feature type="domain" description="Phospholipase D-like" evidence="1">
    <location>
        <begin position="31"/>
        <end position="149"/>
    </location>
</feature>
<dbReference type="InterPro" id="IPR025202">
    <property type="entry name" value="PLD-like_dom"/>
</dbReference>
<dbReference type="STRING" id="1797758.A2858_02205"/>
<gene>
    <name evidence="2" type="ORF">A2858_02205</name>
</gene>
<comment type="caution">
    <text evidence="2">The sequence shown here is derived from an EMBL/GenBank/DDBJ whole genome shotgun (WGS) entry which is preliminary data.</text>
</comment>
<protein>
    <recommendedName>
        <fullName evidence="1">Phospholipase D-like domain-containing protein</fullName>
    </recommendedName>
</protein>
<proteinExistence type="predicted"/>
<dbReference type="Pfam" id="PF13091">
    <property type="entry name" value="PLDc_2"/>
    <property type="match status" value="1"/>
</dbReference>
<evidence type="ECO:0000313" key="3">
    <source>
        <dbReference type="Proteomes" id="UP000178457"/>
    </source>
</evidence>
<accession>A0A1F5IJU9</accession>
<dbReference type="EMBL" id="MFCL01000013">
    <property type="protein sequence ID" value="OGE16635.1"/>
    <property type="molecule type" value="Genomic_DNA"/>
</dbReference>
<dbReference type="SUPFAM" id="SSF56024">
    <property type="entry name" value="Phospholipase D/nuclease"/>
    <property type="match status" value="1"/>
</dbReference>
<reference evidence="2 3" key="1">
    <citation type="journal article" date="2016" name="Nat. Commun.">
        <title>Thousands of microbial genomes shed light on interconnected biogeochemical processes in an aquifer system.</title>
        <authorList>
            <person name="Anantharaman K."/>
            <person name="Brown C.T."/>
            <person name="Hug L.A."/>
            <person name="Sharon I."/>
            <person name="Castelle C.J."/>
            <person name="Probst A.J."/>
            <person name="Thomas B.C."/>
            <person name="Singh A."/>
            <person name="Wilkins M.J."/>
            <person name="Karaoz U."/>
            <person name="Brodie E.L."/>
            <person name="Williams K.H."/>
            <person name="Hubbard S.S."/>
            <person name="Banfield J.F."/>
        </authorList>
    </citation>
    <scope>NUCLEOTIDE SEQUENCE [LARGE SCALE GENOMIC DNA]</scope>
</reference>
<evidence type="ECO:0000259" key="1">
    <source>
        <dbReference type="Pfam" id="PF13091"/>
    </source>
</evidence>
<sequence length="159" mass="18999">MIKFFSFFFGSSDLIHSKLFDETTFYEAFVKDLKKCKKEVIIESPYITCKRMIILEPLFKKLIKKGVKVYIITRDPSEHNESLERQSEFEISNFESLGVQVLMCYGNHHRKLAILDRKILWEGSLNILSQIYSREIMRRIESKVLTQQMFKFLNLKRFI</sequence>
<dbReference type="Proteomes" id="UP000178457">
    <property type="component" value="Unassembled WGS sequence"/>
</dbReference>
<dbReference type="Gene3D" id="3.30.870.10">
    <property type="entry name" value="Endonuclease Chain A"/>
    <property type="match status" value="1"/>
</dbReference>